<name>A0ABR8H2X5_9CYAN</name>
<proteinExistence type="predicted"/>
<accession>A0ABR8H2X5</accession>
<protein>
    <submittedName>
        <fullName evidence="1">Uncharacterized protein</fullName>
    </submittedName>
</protein>
<sequence length="256" mass="29927">MPFNSNKNVSRVTDWTPKHEEFCLANSIPPAAKLLWQWLTKLGETEEIEPDLADFNDWIKRYRGKPYCRPTLKNALIKLIDCGVVSLLRQYTWRIVKIITRPLDWLTPKKNLPERQQIYVLPTSNADNSETLIKKQQLSSSNYDLLQSEGFFFNKTESAVLEKPENEIKLSLAIFKLRGGLEKLKSGNPEGWLRTCLQHRYWEEPRNYQALLREYGATTTWNELFPTPESCPDFGKYSDSPSVWELLTQPFQPKRE</sequence>
<dbReference type="EMBL" id="JACJTA010000176">
    <property type="protein sequence ID" value="MBD2609590.1"/>
    <property type="molecule type" value="Genomic_DNA"/>
</dbReference>
<reference evidence="1 2" key="1">
    <citation type="journal article" date="2020" name="ISME J.">
        <title>Comparative genomics reveals insights into cyanobacterial evolution and habitat adaptation.</title>
        <authorList>
            <person name="Chen M.Y."/>
            <person name="Teng W.K."/>
            <person name="Zhao L."/>
            <person name="Hu C.X."/>
            <person name="Zhou Y.K."/>
            <person name="Han B.P."/>
            <person name="Song L.R."/>
            <person name="Shu W.S."/>
        </authorList>
    </citation>
    <scope>NUCLEOTIDE SEQUENCE [LARGE SCALE GENOMIC DNA]</scope>
    <source>
        <strain evidence="1 2">FACHB-248</strain>
    </source>
</reference>
<comment type="caution">
    <text evidence="1">The sequence shown here is derived from an EMBL/GenBank/DDBJ whole genome shotgun (WGS) entry which is preliminary data.</text>
</comment>
<dbReference type="Proteomes" id="UP000660380">
    <property type="component" value="Unassembled WGS sequence"/>
</dbReference>
<evidence type="ECO:0000313" key="1">
    <source>
        <dbReference type="EMBL" id="MBD2609590.1"/>
    </source>
</evidence>
<evidence type="ECO:0000313" key="2">
    <source>
        <dbReference type="Proteomes" id="UP000660380"/>
    </source>
</evidence>
<gene>
    <name evidence="1" type="ORF">H6G81_35150</name>
</gene>
<keyword evidence="2" id="KW-1185">Reference proteome</keyword>
<dbReference type="RefSeq" id="WP_051503149.1">
    <property type="nucleotide sequence ID" value="NZ_JACJTA010000176.1"/>
</dbReference>
<organism evidence="1 2">
    <name type="scientific">Scytonema hofmannii FACHB-248</name>
    <dbReference type="NCBI Taxonomy" id="1842502"/>
    <lineage>
        <taxon>Bacteria</taxon>
        <taxon>Bacillati</taxon>
        <taxon>Cyanobacteriota</taxon>
        <taxon>Cyanophyceae</taxon>
        <taxon>Nostocales</taxon>
        <taxon>Scytonemataceae</taxon>
        <taxon>Scytonema</taxon>
    </lineage>
</organism>